<reference evidence="1" key="1">
    <citation type="journal article" date="2023" name="G3 (Bethesda)">
        <title>A reference genome for the long-term kleptoplast-retaining sea slug Elysia crispata morphotype clarki.</title>
        <authorList>
            <person name="Eastman K.E."/>
            <person name="Pendleton A.L."/>
            <person name="Shaikh M.A."/>
            <person name="Suttiyut T."/>
            <person name="Ogas R."/>
            <person name="Tomko P."/>
            <person name="Gavelis G."/>
            <person name="Widhalm J.R."/>
            <person name="Wisecaver J.H."/>
        </authorList>
    </citation>
    <scope>NUCLEOTIDE SEQUENCE</scope>
    <source>
        <strain evidence="1">ECLA1</strain>
    </source>
</reference>
<comment type="caution">
    <text evidence="1">The sequence shown here is derived from an EMBL/GenBank/DDBJ whole genome shotgun (WGS) entry which is preliminary data.</text>
</comment>
<dbReference type="Proteomes" id="UP001283361">
    <property type="component" value="Unassembled WGS sequence"/>
</dbReference>
<dbReference type="AlphaFoldDB" id="A0AAE0YFA4"/>
<accession>A0AAE0YFA4</accession>
<evidence type="ECO:0000313" key="1">
    <source>
        <dbReference type="EMBL" id="KAK3743768.1"/>
    </source>
</evidence>
<evidence type="ECO:0000313" key="2">
    <source>
        <dbReference type="Proteomes" id="UP001283361"/>
    </source>
</evidence>
<name>A0AAE0YFA4_9GAST</name>
<keyword evidence="2" id="KW-1185">Reference proteome</keyword>
<proteinExistence type="predicted"/>
<sequence length="76" mass="8676">MGLMENGKEWWALVKWRFAYHGGQSQDKLCLARSDKIWFPTSNGGELSCQMYCSCCSFYITRGVSDINKNADDRLG</sequence>
<gene>
    <name evidence="1" type="ORF">RRG08_043500</name>
</gene>
<protein>
    <submittedName>
        <fullName evidence="1">Uncharacterized protein</fullName>
    </submittedName>
</protein>
<organism evidence="1 2">
    <name type="scientific">Elysia crispata</name>
    <name type="common">lettuce slug</name>
    <dbReference type="NCBI Taxonomy" id="231223"/>
    <lineage>
        <taxon>Eukaryota</taxon>
        <taxon>Metazoa</taxon>
        <taxon>Spiralia</taxon>
        <taxon>Lophotrochozoa</taxon>
        <taxon>Mollusca</taxon>
        <taxon>Gastropoda</taxon>
        <taxon>Heterobranchia</taxon>
        <taxon>Euthyneura</taxon>
        <taxon>Panpulmonata</taxon>
        <taxon>Sacoglossa</taxon>
        <taxon>Placobranchoidea</taxon>
        <taxon>Plakobranchidae</taxon>
        <taxon>Elysia</taxon>
    </lineage>
</organism>
<dbReference type="EMBL" id="JAWDGP010006298">
    <property type="protein sequence ID" value="KAK3743768.1"/>
    <property type="molecule type" value="Genomic_DNA"/>
</dbReference>